<reference evidence="1 2" key="1">
    <citation type="journal article" date="2015" name="Nature">
        <title>rRNA introns, odd ribosomes, and small enigmatic genomes across a large radiation of phyla.</title>
        <authorList>
            <person name="Brown C.T."/>
            <person name="Hug L.A."/>
            <person name="Thomas B.C."/>
            <person name="Sharon I."/>
            <person name="Castelle C.J."/>
            <person name="Singh A."/>
            <person name="Wilkins M.J."/>
            <person name="Williams K.H."/>
            <person name="Banfield J.F."/>
        </authorList>
    </citation>
    <scope>NUCLEOTIDE SEQUENCE [LARGE SCALE GENOMIC DNA]</scope>
</reference>
<protein>
    <submittedName>
        <fullName evidence="1">GatB/YqeY</fullName>
    </submittedName>
</protein>
<name>A0A0G1U0U3_9BACT</name>
<gene>
    <name evidence="1" type="ORF">UY16_C0020G0018</name>
</gene>
<comment type="caution">
    <text evidence="1">The sequence shown here is derived from an EMBL/GenBank/DDBJ whole genome shotgun (WGS) entry which is preliminary data.</text>
</comment>
<accession>A0A0G1U0U3</accession>
<dbReference type="PANTHER" id="PTHR28055">
    <property type="entry name" value="ALTERED INHERITANCE OF MITOCHONDRIA PROTEIN 41, MITOCHONDRIAL"/>
    <property type="match status" value="1"/>
</dbReference>
<evidence type="ECO:0000313" key="2">
    <source>
        <dbReference type="Proteomes" id="UP000034739"/>
    </source>
</evidence>
<evidence type="ECO:0000313" key="1">
    <source>
        <dbReference type="EMBL" id="KKU87707.1"/>
    </source>
</evidence>
<dbReference type="InterPro" id="IPR023168">
    <property type="entry name" value="GatB_Yqey_C_2"/>
</dbReference>
<dbReference type="Proteomes" id="UP000034739">
    <property type="component" value="Unassembled WGS sequence"/>
</dbReference>
<dbReference type="Pfam" id="PF09424">
    <property type="entry name" value="YqeY"/>
    <property type="match status" value="1"/>
</dbReference>
<dbReference type="AlphaFoldDB" id="A0A0G1U0U3"/>
<proteinExistence type="predicted"/>
<organism evidence="1 2">
    <name type="scientific">Candidatus Gottesmanbacteria bacterium GW2011_GWA2_47_9</name>
    <dbReference type="NCBI Taxonomy" id="1618445"/>
    <lineage>
        <taxon>Bacteria</taxon>
        <taxon>Candidatus Gottesmaniibacteriota</taxon>
    </lineage>
</organism>
<sequence length="165" mass="17640">MTLSDLQQDLNSSLKAHQTDRVETLRFLIAAVRNAAIAKYGNEADTKLTEADILDVVKKQVKTHRESIEAFISAGRQELADREKAQLAVLEEFVPKEISDEELKKLLEAVSTSIGRDPSASPSTLSSGPKGSGQAFGLVMKSAMVAVGGKADGGRVAAMLKQMLG</sequence>
<dbReference type="InterPro" id="IPR019004">
    <property type="entry name" value="YqeY/Aim41"/>
</dbReference>
<dbReference type="InterPro" id="IPR042184">
    <property type="entry name" value="YqeY/Aim41_N"/>
</dbReference>
<dbReference type="InterPro" id="IPR003789">
    <property type="entry name" value="Asn/Gln_tRNA_amidoTrase-B-like"/>
</dbReference>
<dbReference type="EMBL" id="LCOY01000020">
    <property type="protein sequence ID" value="KKU87707.1"/>
    <property type="molecule type" value="Genomic_DNA"/>
</dbReference>
<dbReference type="Gene3D" id="1.10.10.410">
    <property type="match status" value="1"/>
</dbReference>
<dbReference type="GO" id="GO:0016884">
    <property type="term" value="F:carbon-nitrogen ligase activity, with glutamine as amido-N-donor"/>
    <property type="evidence" value="ECO:0007669"/>
    <property type="project" value="InterPro"/>
</dbReference>
<dbReference type="SUPFAM" id="SSF89095">
    <property type="entry name" value="GatB/YqeY motif"/>
    <property type="match status" value="1"/>
</dbReference>
<dbReference type="Gene3D" id="1.10.1510.10">
    <property type="entry name" value="Uncharacterised protein YqeY/AIM41 PF09424, N-terminal domain"/>
    <property type="match status" value="1"/>
</dbReference>
<dbReference type="PANTHER" id="PTHR28055:SF1">
    <property type="entry name" value="ALTERED INHERITANCE OF MITOCHONDRIA PROTEIN 41, MITOCHONDRIAL"/>
    <property type="match status" value="1"/>
</dbReference>